<dbReference type="InterPro" id="IPR031482">
    <property type="entry name" value="CBP_BcsN"/>
</dbReference>
<name>A0ABT3ZDY2_9HYPH</name>
<keyword evidence="1" id="KW-0732">Signal</keyword>
<organism evidence="2 3">
    <name type="scientific">Hoeflea algicola</name>
    <dbReference type="NCBI Taxonomy" id="2983763"/>
    <lineage>
        <taxon>Bacteria</taxon>
        <taxon>Pseudomonadati</taxon>
        <taxon>Pseudomonadota</taxon>
        <taxon>Alphaproteobacteria</taxon>
        <taxon>Hyphomicrobiales</taxon>
        <taxon>Rhizobiaceae</taxon>
        <taxon>Hoeflea</taxon>
    </lineage>
</organism>
<sequence>MTPRLMTMMVLAMSVSGCATGDDPTMFTGAIKPVAPTLTADVSPDYAAAYLPQVAGRVDAVRQTSRTDHIFQTILYPNPGYSDGENQLTVSIAPPSSDKSYFQAPTQREVVREMRGQLPGVPMRIMATAGQNQNGPFGYAIGASANGGTCIFAWQTARDISRDDQTGFARFGRTRYAAKVRLRYCHPTMTEGSLVSLMAGLRIREVSEATVEMLRFAEGSGVAGRATYAIQQPEPVQKRPTALRPKAVVATASGKAKTAALPVRSGPRVLKPEELAGYKNAQASMPATVAVASKVATKPVAVKAPAIPLPGDLDR</sequence>
<keyword evidence="3" id="KW-1185">Reference proteome</keyword>
<reference evidence="2" key="1">
    <citation type="submission" date="2022-10" db="EMBL/GenBank/DDBJ databases">
        <title>Hoeflea sp. G2-23, isolated from marine algae.</title>
        <authorList>
            <person name="Kristyanto S."/>
            <person name="Kim J.M."/>
            <person name="Jeon C.O."/>
        </authorList>
    </citation>
    <scope>NUCLEOTIDE SEQUENCE</scope>
    <source>
        <strain evidence="2">G2-23</strain>
    </source>
</reference>
<accession>A0ABT3ZDY2</accession>
<evidence type="ECO:0000313" key="2">
    <source>
        <dbReference type="EMBL" id="MCY0150005.1"/>
    </source>
</evidence>
<comment type="caution">
    <text evidence="2">The sequence shown here is derived from an EMBL/GenBank/DDBJ whole genome shotgun (WGS) entry which is preliminary data.</text>
</comment>
<feature type="chain" id="PRO_5047136991" evidence="1">
    <location>
        <begin position="22"/>
        <end position="315"/>
    </location>
</feature>
<proteinExistence type="predicted"/>
<feature type="signal peptide" evidence="1">
    <location>
        <begin position="1"/>
        <end position="21"/>
    </location>
</feature>
<protein>
    <submittedName>
        <fullName evidence="2">Cellulose biosynthesis protein BcsN</fullName>
    </submittedName>
</protein>
<gene>
    <name evidence="2" type="primary">bcsN</name>
    <name evidence="2" type="ORF">OEG84_20450</name>
</gene>
<dbReference type="Proteomes" id="UP001073227">
    <property type="component" value="Unassembled WGS sequence"/>
</dbReference>
<evidence type="ECO:0000313" key="3">
    <source>
        <dbReference type="Proteomes" id="UP001073227"/>
    </source>
</evidence>
<dbReference type="EMBL" id="JAOVZR010000001">
    <property type="protein sequence ID" value="MCY0150005.1"/>
    <property type="molecule type" value="Genomic_DNA"/>
</dbReference>
<dbReference type="RefSeq" id="WP_267655446.1">
    <property type="nucleotide sequence ID" value="NZ_JAOVZR010000001.1"/>
</dbReference>
<dbReference type="PROSITE" id="PS51257">
    <property type="entry name" value="PROKAR_LIPOPROTEIN"/>
    <property type="match status" value="1"/>
</dbReference>
<evidence type="ECO:0000256" key="1">
    <source>
        <dbReference type="SAM" id="SignalP"/>
    </source>
</evidence>
<dbReference type="Pfam" id="PF17038">
    <property type="entry name" value="CBP_BcsN"/>
    <property type="match status" value="1"/>
</dbReference>